<keyword evidence="2" id="KW-1185">Reference proteome</keyword>
<evidence type="ECO:0000313" key="2">
    <source>
        <dbReference type="Proteomes" id="UP001175271"/>
    </source>
</evidence>
<proteinExistence type="predicted"/>
<reference evidence="1" key="1">
    <citation type="submission" date="2023-06" db="EMBL/GenBank/DDBJ databases">
        <title>Genomic analysis of the entomopathogenic nematode Steinernema hermaphroditum.</title>
        <authorList>
            <person name="Schwarz E.M."/>
            <person name="Heppert J.K."/>
            <person name="Baniya A."/>
            <person name="Schwartz H.T."/>
            <person name="Tan C.-H."/>
            <person name="Antoshechkin I."/>
            <person name="Sternberg P.W."/>
            <person name="Goodrich-Blair H."/>
            <person name="Dillman A.R."/>
        </authorList>
    </citation>
    <scope>NUCLEOTIDE SEQUENCE</scope>
    <source>
        <strain evidence="1">PS9179</strain>
        <tissue evidence="1">Whole animal</tissue>
    </source>
</reference>
<protein>
    <submittedName>
        <fullName evidence="1">Uncharacterized protein</fullName>
    </submittedName>
</protein>
<evidence type="ECO:0000313" key="1">
    <source>
        <dbReference type="EMBL" id="KAK0394754.1"/>
    </source>
</evidence>
<dbReference type="Proteomes" id="UP001175271">
    <property type="component" value="Unassembled WGS sequence"/>
</dbReference>
<gene>
    <name evidence="1" type="ORF">QR680_000915</name>
</gene>
<comment type="caution">
    <text evidence="1">The sequence shown here is derived from an EMBL/GenBank/DDBJ whole genome shotgun (WGS) entry which is preliminary data.</text>
</comment>
<organism evidence="1 2">
    <name type="scientific">Steinernema hermaphroditum</name>
    <dbReference type="NCBI Taxonomy" id="289476"/>
    <lineage>
        <taxon>Eukaryota</taxon>
        <taxon>Metazoa</taxon>
        <taxon>Ecdysozoa</taxon>
        <taxon>Nematoda</taxon>
        <taxon>Chromadorea</taxon>
        <taxon>Rhabditida</taxon>
        <taxon>Tylenchina</taxon>
        <taxon>Panagrolaimomorpha</taxon>
        <taxon>Strongyloidoidea</taxon>
        <taxon>Steinernematidae</taxon>
        <taxon>Steinernema</taxon>
    </lineage>
</organism>
<sequence>MCGVVERTLRIIRSLWKRRDAHLGKWRSARDWEELIYRVRGLINWHVMDAFANPHNFVSIDERREFLRTIGEQIEILSSIEATIVGSMGINLRQLRMHNVPALCPSIRQVLGNMRPRSNTI</sequence>
<dbReference type="AlphaFoldDB" id="A0AA39GX26"/>
<dbReference type="EMBL" id="JAUCMV010000005">
    <property type="protein sequence ID" value="KAK0394754.1"/>
    <property type="molecule type" value="Genomic_DNA"/>
</dbReference>
<name>A0AA39GX26_9BILA</name>
<accession>A0AA39GX26</accession>